<reference evidence="1 2" key="1">
    <citation type="journal article" date="2021" name="Elife">
        <title>Chloroplast acquisition without the gene transfer in kleptoplastic sea slugs, Plakobranchus ocellatus.</title>
        <authorList>
            <person name="Maeda T."/>
            <person name="Takahashi S."/>
            <person name="Yoshida T."/>
            <person name="Shimamura S."/>
            <person name="Takaki Y."/>
            <person name="Nagai Y."/>
            <person name="Toyoda A."/>
            <person name="Suzuki Y."/>
            <person name="Arimoto A."/>
            <person name="Ishii H."/>
            <person name="Satoh N."/>
            <person name="Nishiyama T."/>
            <person name="Hasebe M."/>
            <person name="Maruyama T."/>
            <person name="Minagawa J."/>
            <person name="Obokata J."/>
            <person name="Shigenobu S."/>
        </authorList>
    </citation>
    <scope>NUCLEOTIDE SEQUENCE [LARGE SCALE GENOMIC DNA]</scope>
</reference>
<sequence length="92" mass="10290">MRPKFCDAKLGPSGKLHRDLKMTGAKILMILDELVIIRRFWTITMWCTLQGTHCCRLIRSGDSSDQLPYAICVENPLKTAPTSCLTVGHQTG</sequence>
<evidence type="ECO:0000313" key="1">
    <source>
        <dbReference type="EMBL" id="GFO29536.1"/>
    </source>
</evidence>
<keyword evidence="2" id="KW-1185">Reference proteome</keyword>
<name>A0AAV4CDX2_9GAST</name>
<evidence type="ECO:0000313" key="2">
    <source>
        <dbReference type="Proteomes" id="UP000735302"/>
    </source>
</evidence>
<protein>
    <submittedName>
        <fullName evidence="1">Uncharacterized protein</fullName>
    </submittedName>
</protein>
<organism evidence="1 2">
    <name type="scientific">Plakobranchus ocellatus</name>
    <dbReference type="NCBI Taxonomy" id="259542"/>
    <lineage>
        <taxon>Eukaryota</taxon>
        <taxon>Metazoa</taxon>
        <taxon>Spiralia</taxon>
        <taxon>Lophotrochozoa</taxon>
        <taxon>Mollusca</taxon>
        <taxon>Gastropoda</taxon>
        <taxon>Heterobranchia</taxon>
        <taxon>Euthyneura</taxon>
        <taxon>Panpulmonata</taxon>
        <taxon>Sacoglossa</taxon>
        <taxon>Placobranchoidea</taxon>
        <taxon>Plakobranchidae</taxon>
        <taxon>Plakobranchus</taxon>
    </lineage>
</organism>
<dbReference type="EMBL" id="BLXT01006168">
    <property type="protein sequence ID" value="GFO29536.1"/>
    <property type="molecule type" value="Genomic_DNA"/>
</dbReference>
<dbReference type="AlphaFoldDB" id="A0AAV4CDX2"/>
<proteinExistence type="predicted"/>
<comment type="caution">
    <text evidence="1">The sequence shown here is derived from an EMBL/GenBank/DDBJ whole genome shotgun (WGS) entry which is preliminary data.</text>
</comment>
<dbReference type="Proteomes" id="UP000735302">
    <property type="component" value="Unassembled WGS sequence"/>
</dbReference>
<accession>A0AAV4CDX2</accession>
<gene>
    <name evidence="1" type="ORF">PoB_005604100</name>
</gene>